<dbReference type="STRING" id="1423806.FD15_GL002059"/>
<comment type="caution">
    <text evidence="2">The sequence shown here is derived from an EMBL/GenBank/DDBJ whole genome shotgun (WGS) entry which is preliminary data.</text>
</comment>
<gene>
    <name evidence="2" type="ORF">FD15_GL002059</name>
</gene>
<reference evidence="2 3" key="1">
    <citation type="journal article" date="2015" name="Genome Announc.">
        <title>Expanding the biotechnology potential of lactobacilli through comparative genomics of 213 strains and associated genera.</title>
        <authorList>
            <person name="Sun Z."/>
            <person name="Harris H.M."/>
            <person name="McCann A."/>
            <person name="Guo C."/>
            <person name="Argimon S."/>
            <person name="Zhang W."/>
            <person name="Yang X."/>
            <person name="Jeffery I.B."/>
            <person name="Cooney J.C."/>
            <person name="Kagawa T.F."/>
            <person name="Liu W."/>
            <person name="Song Y."/>
            <person name="Salvetti E."/>
            <person name="Wrobel A."/>
            <person name="Rasinkangas P."/>
            <person name="Parkhill J."/>
            <person name="Rea M.C."/>
            <person name="O'Sullivan O."/>
            <person name="Ritari J."/>
            <person name="Douillard F.P."/>
            <person name="Paul Ross R."/>
            <person name="Yang R."/>
            <person name="Briner A.E."/>
            <person name="Felis G.E."/>
            <person name="de Vos W.M."/>
            <person name="Barrangou R."/>
            <person name="Klaenhammer T.R."/>
            <person name="Caufield P.W."/>
            <person name="Cui Y."/>
            <person name="Zhang H."/>
            <person name="O'Toole P.W."/>
        </authorList>
    </citation>
    <scope>NUCLEOTIDE SEQUENCE [LARGE SCALE GENOMIC DNA]</scope>
    <source>
        <strain evidence="2 3">DSM 21376</strain>
    </source>
</reference>
<dbReference type="EMBL" id="AYZF01000017">
    <property type="protein sequence ID" value="KRN05503.1"/>
    <property type="molecule type" value="Genomic_DNA"/>
</dbReference>
<keyword evidence="3" id="KW-1185">Reference proteome</keyword>
<evidence type="ECO:0000313" key="2">
    <source>
        <dbReference type="EMBL" id="KRN05503.1"/>
    </source>
</evidence>
<name>A0A023CUU1_9LACO</name>
<dbReference type="RefSeq" id="WP_051993220.1">
    <property type="nucleotide sequence ID" value="NZ_AYZF01000017.1"/>
</dbReference>
<evidence type="ECO:0000256" key="1">
    <source>
        <dbReference type="SAM" id="Coils"/>
    </source>
</evidence>
<feature type="coiled-coil region" evidence="1">
    <location>
        <begin position="6"/>
        <end position="33"/>
    </location>
</feature>
<evidence type="ECO:0000313" key="3">
    <source>
        <dbReference type="Proteomes" id="UP000050961"/>
    </source>
</evidence>
<organism evidence="2 3">
    <name type="scientific">Liquorilactobacillus sucicola DSM 21376 = JCM 15457</name>
    <dbReference type="NCBI Taxonomy" id="1423806"/>
    <lineage>
        <taxon>Bacteria</taxon>
        <taxon>Bacillati</taxon>
        <taxon>Bacillota</taxon>
        <taxon>Bacilli</taxon>
        <taxon>Lactobacillales</taxon>
        <taxon>Lactobacillaceae</taxon>
        <taxon>Liquorilactobacillus</taxon>
    </lineage>
</organism>
<dbReference type="Proteomes" id="UP000050961">
    <property type="component" value="Unassembled WGS sequence"/>
</dbReference>
<sequence length="104" mass="11567">MRYYFIKRKKKKFNEFNKKLNDFSNKVDNFNKKTSLNHITGHDKKKAVNKLVCPKCGSSNIQFAGNNRKSFSVDKAVAGTVLTGGVGALAGFIGKTGEKIFSFV</sequence>
<keyword evidence="1" id="KW-0175">Coiled coil</keyword>
<dbReference type="AlphaFoldDB" id="A0A023CUU1"/>
<protein>
    <recommendedName>
        <fullName evidence="4">LITAF domain-containing protein</fullName>
    </recommendedName>
</protein>
<accession>A0A023CUU1</accession>
<dbReference type="PATRIC" id="fig|1423806.3.peg.2097"/>
<proteinExistence type="predicted"/>
<evidence type="ECO:0008006" key="4">
    <source>
        <dbReference type="Google" id="ProtNLM"/>
    </source>
</evidence>